<gene>
    <name evidence="2" type="ORF">PQ455_01485</name>
</gene>
<reference evidence="2 3" key="1">
    <citation type="submission" date="2023-02" db="EMBL/GenBank/DDBJ databases">
        <title>Genome sequence of Sphingomonas naphthae.</title>
        <authorList>
            <person name="Kim S."/>
            <person name="Heo J."/>
            <person name="Kwon S.-W."/>
        </authorList>
    </citation>
    <scope>NUCLEOTIDE SEQUENCE [LARGE SCALE GENOMIC DNA]</scope>
    <source>
        <strain evidence="2 3">KACC 18716</strain>
    </source>
</reference>
<dbReference type="EMBL" id="CP117411">
    <property type="protein sequence ID" value="WCT73933.1"/>
    <property type="molecule type" value="Genomic_DNA"/>
</dbReference>
<sequence length="99" mass="9945">MTDPFATAAAALFASPLAVAAVFTPAGGAPVAIRVIRDQSDEVIGNIVLAGNGLQVLRASVANPQRGDGITIAGVDYVIQGDPTLDVEGVAWNCALEAA</sequence>
<feature type="chain" id="PRO_5046565924" description="DUF5666 domain-containing protein" evidence="1">
    <location>
        <begin position="21"/>
        <end position="99"/>
    </location>
</feature>
<dbReference type="InterPro" id="IPR008018">
    <property type="entry name" value="Phage_tail_attach_FII"/>
</dbReference>
<evidence type="ECO:0000313" key="2">
    <source>
        <dbReference type="EMBL" id="WCT73933.1"/>
    </source>
</evidence>
<dbReference type="Proteomes" id="UP001220395">
    <property type="component" value="Chromosome"/>
</dbReference>
<organism evidence="2 3">
    <name type="scientific">Sphingomonas naphthae</name>
    <dbReference type="NCBI Taxonomy" id="1813468"/>
    <lineage>
        <taxon>Bacteria</taxon>
        <taxon>Pseudomonadati</taxon>
        <taxon>Pseudomonadota</taxon>
        <taxon>Alphaproteobacteria</taxon>
        <taxon>Sphingomonadales</taxon>
        <taxon>Sphingomonadaceae</taxon>
        <taxon>Sphingomonas</taxon>
    </lineage>
</organism>
<evidence type="ECO:0000313" key="3">
    <source>
        <dbReference type="Proteomes" id="UP001220395"/>
    </source>
</evidence>
<name>A0ABY7TLM4_9SPHN</name>
<dbReference type="Pfam" id="PF05354">
    <property type="entry name" value="Phage_attach"/>
    <property type="match status" value="1"/>
</dbReference>
<evidence type="ECO:0008006" key="4">
    <source>
        <dbReference type="Google" id="ProtNLM"/>
    </source>
</evidence>
<protein>
    <recommendedName>
        <fullName evidence="4">DUF5666 domain-containing protein</fullName>
    </recommendedName>
</protein>
<accession>A0ABY7TLM4</accession>
<evidence type="ECO:0000256" key="1">
    <source>
        <dbReference type="SAM" id="SignalP"/>
    </source>
</evidence>
<keyword evidence="1" id="KW-0732">Signal</keyword>
<proteinExistence type="predicted"/>
<dbReference type="RefSeq" id="WP_273688576.1">
    <property type="nucleotide sequence ID" value="NZ_CP117411.1"/>
</dbReference>
<keyword evidence="3" id="KW-1185">Reference proteome</keyword>
<feature type="signal peptide" evidence="1">
    <location>
        <begin position="1"/>
        <end position="20"/>
    </location>
</feature>